<evidence type="ECO:0000256" key="7">
    <source>
        <dbReference type="ARBA" id="ARBA00023136"/>
    </source>
</evidence>
<keyword evidence="5 8" id="KW-0812">Transmembrane</keyword>
<dbReference type="PROSITE" id="PS51012">
    <property type="entry name" value="ABC_TM2"/>
    <property type="match status" value="1"/>
</dbReference>
<evidence type="ECO:0000256" key="2">
    <source>
        <dbReference type="ARBA" id="ARBA00007783"/>
    </source>
</evidence>
<feature type="transmembrane region" description="Helical" evidence="8">
    <location>
        <begin position="100"/>
        <end position="133"/>
    </location>
</feature>
<dbReference type="RefSeq" id="WP_209812746.1">
    <property type="nucleotide sequence ID" value="NZ_JAGGKT010000027.1"/>
</dbReference>
<organism evidence="10 11">
    <name type="scientific">Ammoniphilus resinae</name>
    <dbReference type="NCBI Taxonomy" id="861532"/>
    <lineage>
        <taxon>Bacteria</taxon>
        <taxon>Bacillati</taxon>
        <taxon>Bacillota</taxon>
        <taxon>Bacilli</taxon>
        <taxon>Bacillales</taxon>
        <taxon>Paenibacillaceae</taxon>
        <taxon>Aneurinibacillus group</taxon>
        <taxon>Ammoniphilus</taxon>
    </lineage>
</organism>
<feature type="transmembrane region" description="Helical" evidence="8">
    <location>
        <begin position="232"/>
        <end position="251"/>
    </location>
</feature>
<comment type="caution">
    <text evidence="10">The sequence shown here is derived from an EMBL/GenBank/DDBJ whole genome shotgun (WGS) entry which is preliminary data.</text>
</comment>
<keyword evidence="3 8" id="KW-0813">Transport</keyword>
<gene>
    <name evidence="10" type="ORF">J2Z37_004782</name>
</gene>
<evidence type="ECO:0000313" key="10">
    <source>
        <dbReference type="EMBL" id="MBP1934762.1"/>
    </source>
</evidence>
<evidence type="ECO:0000256" key="5">
    <source>
        <dbReference type="ARBA" id="ARBA00022692"/>
    </source>
</evidence>
<feature type="transmembrane region" description="Helical" evidence="8">
    <location>
        <begin position="63"/>
        <end position="80"/>
    </location>
</feature>
<sequence>MGTIIDLFKSRRLIYELSKKDLQVRYLGSYLGILWAFIQPIVTILIFWFIFQVGFKFTPVDNFPFILWFVPAFLSWNFFADCLQSATNSVIENSYLVKKVVFRVSILPIIKINSALLVHCFFIVFLLGMFVYYGYDLSLYNLQVFYYLFATVILVLGLSFITSSLVIFLKDVGQFISMILQFGFWITPIFWTLETVPDKFHSLIRLNPMYYIVEGYRDSFVYNQWFWEKPDLAIYFWTVSVFLFILGLVIFKRLRPHFADVL</sequence>
<protein>
    <recommendedName>
        <fullName evidence="8">Transport permease protein</fullName>
    </recommendedName>
</protein>
<keyword evidence="4 8" id="KW-1003">Cell membrane</keyword>
<dbReference type="Proteomes" id="UP001519343">
    <property type="component" value="Unassembled WGS sequence"/>
</dbReference>
<evidence type="ECO:0000256" key="3">
    <source>
        <dbReference type="ARBA" id="ARBA00022448"/>
    </source>
</evidence>
<name>A0ABS4GXK5_9BACL</name>
<dbReference type="PANTHER" id="PTHR30413">
    <property type="entry name" value="INNER MEMBRANE TRANSPORT PERMEASE"/>
    <property type="match status" value="1"/>
</dbReference>
<reference evidence="10 11" key="1">
    <citation type="submission" date="2021-03" db="EMBL/GenBank/DDBJ databases">
        <title>Genomic Encyclopedia of Type Strains, Phase IV (KMG-IV): sequencing the most valuable type-strain genomes for metagenomic binning, comparative biology and taxonomic classification.</title>
        <authorList>
            <person name="Goeker M."/>
        </authorList>
    </citation>
    <scope>NUCLEOTIDE SEQUENCE [LARGE SCALE GENOMIC DNA]</scope>
    <source>
        <strain evidence="10 11">DSM 24738</strain>
    </source>
</reference>
<feature type="transmembrane region" description="Helical" evidence="8">
    <location>
        <begin position="27"/>
        <end position="51"/>
    </location>
</feature>
<dbReference type="InterPro" id="IPR013525">
    <property type="entry name" value="ABC2_TM"/>
</dbReference>
<dbReference type="Pfam" id="PF01061">
    <property type="entry name" value="ABC2_membrane"/>
    <property type="match status" value="1"/>
</dbReference>
<feature type="domain" description="ABC transmembrane type-2" evidence="9">
    <location>
        <begin position="31"/>
        <end position="254"/>
    </location>
</feature>
<evidence type="ECO:0000313" key="11">
    <source>
        <dbReference type="Proteomes" id="UP001519343"/>
    </source>
</evidence>
<keyword evidence="11" id="KW-1185">Reference proteome</keyword>
<evidence type="ECO:0000256" key="8">
    <source>
        <dbReference type="RuleBase" id="RU361157"/>
    </source>
</evidence>
<keyword evidence="6 8" id="KW-1133">Transmembrane helix</keyword>
<evidence type="ECO:0000256" key="1">
    <source>
        <dbReference type="ARBA" id="ARBA00004651"/>
    </source>
</evidence>
<keyword evidence="7 8" id="KW-0472">Membrane</keyword>
<comment type="subcellular location">
    <subcellularLocation>
        <location evidence="1 8">Cell membrane</location>
        <topology evidence="1 8">Multi-pass membrane protein</topology>
    </subcellularLocation>
</comment>
<feature type="transmembrane region" description="Helical" evidence="8">
    <location>
        <begin position="175"/>
        <end position="193"/>
    </location>
</feature>
<comment type="similarity">
    <text evidence="2 8">Belongs to the ABC-2 integral membrane protein family.</text>
</comment>
<feature type="transmembrane region" description="Helical" evidence="8">
    <location>
        <begin position="145"/>
        <end position="168"/>
    </location>
</feature>
<evidence type="ECO:0000256" key="4">
    <source>
        <dbReference type="ARBA" id="ARBA00022475"/>
    </source>
</evidence>
<evidence type="ECO:0000259" key="9">
    <source>
        <dbReference type="PROSITE" id="PS51012"/>
    </source>
</evidence>
<dbReference type="InterPro" id="IPR047817">
    <property type="entry name" value="ABC2_TM_bact-type"/>
</dbReference>
<evidence type="ECO:0000256" key="6">
    <source>
        <dbReference type="ARBA" id="ARBA00022989"/>
    </source>
</evidence>
<dbReference type="EMBL" id="JAGGKT010000027">
    <property type="protein sequence ID" value="MBP1934762.1"/>
    <property type="molecule type" value="Genomic_DNA"/>
</dbReference>
<accession>A0ABS4GXK5</accession>
<proteinExistence type="inferred from homology"/>
<dbReference type="PANTHER" id="PTHR30413:SF10">
    <property type="entry name" value="CAPSULE POLYSACCHARIDE EXPORT INNER-MEMBRANE PROTEIN CTRC"/>
    <property type="match status" value="1"/>
</dbReference>